<accession>A0ACC0FDP7</accession>
<proteinExistence type="predicted"/>
<name>A0ACC0FDP7_9ERIC</name>
<reference evidence="1 2" key="1">
    <citation type="journal article" date="2022" name="Plant J.">
        <title>Chromosome-level genome of Camellia lanceoleosa provides a valuable resource for understanding genome evolution and self-incompatibility.</title>
        <authorList>
            <person name="Gong W."/>
            <person name="Xiao S."/>
            <person name="Wang L."/>
            <person name="Liao Z."/>
            <person name="Chang Y."/>
            <person name="Mo W."/>
            <person name="Hu G."/>
            <person name="Li W."/>
            <person name="Zhao G."/>
            <person name="Zhu H."/>
            <person name="Hu X."/>
            <person name="Ji K."/>
            <person name="Xiang X."/>
            <person name="Song Q."/>
            <person name="Yuan D."/>
            <person name="Jin S."/>
            <person name="Zhang L."/>
        </authorList>
    </citation>
    <scope>NUCLEOTIDE SEQUENCE [LARGE SCALE GENOMIC DNA]</scope>
    <source>
        <strain evidence="1">SQ_2022a</strain>
    </source>
</reference>
<organism evidence="1 2">
    <name type="scientific">Camellia lanceoleosa</name>
    <dbReference type="NCBI Taxonomy" id="1840588"/>
    <lineage>
        <taxon>Eukaryota</taxon>
        <taxon>Viridiplantae</taxon>
        <taxon>Streptophyta</taxon>
        <taxon>Embryophyta</taxon>
        <taxon>Tracheophyta</taxon>
        <taxon>Spermatophyta</taxon>
        <taxon>Magnoliopsida</taxon>
        <taxon>eudicotyledons</taxon>
        <taxon>Gunneridae</taxon>
        <taxon>Pentapetalae</taxon>
        <taxon>asterids</taxon>
        <taxon>Ericales</taxon>
        <taxon>Theaceae</taxon>
        <taxon>Camellia</taxon>
    </lineage>
</organism>
<comment type="caution">
    <text evidence="1">The sequence shown here is derived from an EMBL/GenBank/DDBJ whole genome shotgun (WGS) entry which is preliminary data.</text>
</comment>
<sequence length="129" mass="14733">MASPWVHCHQLLSGFAAINFNVGYCSVSSTDQIDRTSDSLRWISASVHVDDFVRRIEYEAVYLLQGVYRGLCGYCVLSSGFPHGFDFFLFNVWVMMNKETQRLSKIPDEVRVEIGPYFLDSPPVLDKNN</sequence>
<dbReference type="Proteomes" id="UP001060215">
    <property type="component" value="Chromosome 15"/>
</dbReference>
<evidence type="ECO:0000313" key="1">
    <source>
        <dbReference type="EMBL" id="KAI7986790.1"/>
    </source>
</evidence>
<keyword evidence="2" id="KW-1185">Reference proteome</keyword>
<gene>
    <name evidence="1" type="ORF">LOK49_LG14G01529</name>
</gene>
<dbReference type="EMBL" id="CM045772">
    <property type="protein sequence ID" value="KAI7986790.1"/>
    <property type="molecule type" value="Genomic_DNA"/>
</dbReference>
<protein>
    <submittedName>
        <fullName evidence="1">Uncharacterized protein</fullName>
    </submittedName>
</protein>
<evidence type="ECO:0000313" key="2">
    <source>
        <dbReference type="Proteomes" id="UP001060215"/>
    </source>
</evidence>